<keyword evidence="2" id="KW-0378">Hydrolase</keyword>
<dbReference type="AlphaFoldDB" id="A0A2S2BYA9"/>
<dbReference type="InterPro" id="IPR013094">
    <property type="entry name" value="AB_hydrolase_3"/>
</dbReference>
<dbReference type="InterPro" id="IPR033140">
    <property type="entry name" value="Lipase_GDXG_put_SER_AS"/>
</dbReference>
<evidence type="ECO:0000256" key="1">
    <source>
        <dbReference type="ARBA" id="ARBA00010515"/>
    </source>
</evidence>
<dbReference type="Pfam" id="PF07859">
    <property type="entry name" value="Abhydrolase_3"/>
    <property type="match status" value="1"/>
</dbReference>
<dbReference type="EMBL" id="CP021354">
    <property type="protein sequence ID" value="AWK73630.1"/>
    <property type="molecule type" value="Genomic_DNA"/>
</dbReference>
<evidence type="ECO:0000313" key="5">
    <source>
        <dbReference type="EMBL" id="AWK73630.1"/>
    </source>
</evidence>
<evidence type="ECO:0000256" key="2">
    <source>
        <dbReference type="ARBA" id="ARBA00022801"/>
    </source>
</evidence>
<evidence type="ECO:0000259" key="4">
    <source>
        <dbReference type="Pfam" id="PF07859"/>
    </source>
</evidence>
<proteinExistence type="inferred from homology"/>
<dbReference type="GO" id="GO:0004806">
    <property type="term" value="F:triacylglycerol lipase activity"/>
    <property type="evidence" value="ECO:0007669"/>
    <property type="project" value="TreeGrafter"/>
</dbReference>
<protein>
    <submittedName>
        <fullName evidence="5">Esterase</fullName>
    </submittedName>
</protein>
<dbReference type="OrthoDB" id="9803828at2"/>
<dbReference type="InterPro" id="IPR002168">
    <property type="entry name" value="Lipase_GDXG_HIS_AS"/>
</dbReference>
<dbReference type="InterPro" id="IPR050300">
    <property type="entry name" value="GDXG_lipolytic_enzyme"/>
</dbReference>
<dbReference type="PROSITE" id="PS01174">
    <property type="entry name" value="LIPASE_GDXG_SER"/>
    <property type="match status" value="1"/>
</dbReference>
<name>A0A2S2BYA9_9NOCA</name>
<gene>
    <name evidence="5" type="ORF">CBI38_20715</name>
</gene>
<dbReference type="SUPFAM" id="SSF53474">
    <property type="entry name" value="alpha/beta-Hydrolases"/>
    <property type="match status" value="1"/>
</dbReference>
<dbReference type="PROSITE" id="PS01173">
    <property type="entry name" value="LIPASE_GDXG_HIS"/>
    <property type="match status" value="1"/>
</dbReference>
<reference evidence="5 6" key="1">
    <citation type="submission" date="2017-05" db="EMBL/GenBank/DDBJ databases">
        <title>Isolation of Rhodococcus sp. S2-17 biodegrading of BP-3.</title>
        <authorList>
            <person name="Lee Y."/>
            <person name="Kim K.H."/>
            <person name="Chun B.H."/>
            <person name="Jung H.S."/>
            <person name="Jeon C.O."/>
        </authorList>
    </citation>
    <scope>NUCLEOTIDE SEQUENCE [LARGE SCALE GENOMIC DNA]</scope>
    <source>
        <strain evidence="5 6">S2-17</strain>
    </source>
</reference>
<dbReference type="Gene3D" id="3.40.50.1820">
    <property type="entry name" value="alpha/beta hydrolase"/>
    <property type="match status" value="1"/>
</dbReference>
<evidence type="ECO:0000313" key="6">
    <source>
        <dbReference type="Proteomes" id="UP000245711"/>
    </source>
</evidence>
<dbReference type="InterPro" id="IPR029058">
    <property type="entry name" value="AB_hydrolase_fold"/>
</dbReference>
<feature type="domain" description="Alpha/beta hydrolase fold-3" evidence="4">
    <location>
        <begin position="74"/>
        <end position="272"/>
    </location>
</feature>
<dbReference type="Proteomes" id="UP000245711">
    <property type="component" value="Chromosome"/>
</dbReference>
<feature type="active site" evidence="3">
    <location>
        <position position="149"/>
    </location>
</feature>
<dbReference type="RefSeq" id="WP_109331806.1">
    <property type="nucleotide sequence ID" value="NZ_CP021354.1"/>
</dbReference>
<sequence length="306" mass="32823">MSFSLPLPVVAAALRPFYRLSLNSRLPYPAQRALLEMAAPLQQMPEGAACRPATLAGRPAERITVGATERRTAVLYLHGGAYTIGSPATHRSLAAHLARESGSVVYTLDYRLAPEHPFPAGLEDAVAAFLELTTEHGYETGRLAIAGDSAGGGLAAATARRLIDRHGVTPAALGLISPWVDPGRRDTIRNRDLVVNTAWSFDAAEKYLGSGDKFDPGYAPLHGDLKGFPPTVVHVGLDEVLYPQILEFVDKLEKSGVDVTLTEYARLWHVAHLQASLVREAADAVAELGAYLKSHMCVQPDTSDVG</sequence>
<accession>A0A2S2BYA9</accession>
<dbReference type="PANTHER" id="PTHR48081:SF30">
    <property type="entry name" value="ACETYL-HYDROLASE LIPR-RELATED"/>
    <property type="match status" value="1"/>
</dbReference>
<evidence type="ECO:0000256" key="3">
    <source>
        <dbReference type="PROSITE-ProRule" id="PRU10038"/>
    </source>
</evidence>
<comment type="similarity">
    <text evidence="1">Belongs to the 'GDXG' lipolytic enzyme family.</text>
</comment>
<organism evidence="5 6">
    <name type="scientific">Rhodococcus oxybenzonivorans</name>
    <dbReference type="NCBI Taxonomy" id="1990687"/>
    <lineage>
        <taxon>Bacteria</taxon>
        <taxon>Bacillati</taxon>
        <taxon>Actinomycetota</taxon>
        <taxon>Actinomycetes</taxon>
        <taxon>Mycobacteriales</taxon>
        <taxon>Nocardiaceae</taxon>
        <taxon>Rhodococcus</taxon>
    </lineage>
</organism>
<keyword evidence="6" id="KW-1185">Reference proteome</keyword>
<dbReference type="PANTHER" id="PTHR48081">
    <property type="entry name" value="AB HYDROLASE SUPERFAMILY PROTEIN C4A8.06C"/>
    <property type="match status" value="1"/>
</dbReference>
<dbReference type="KEGG" id="roz:CBI38_20715"/>